<gene>
    <name evidence="1" type="ORF">D9O36_13805</name>
</gene>
<dbReference type="AlphaFoldDB" id="A0A7X2ZV04"/>
<organism evidence="1 2">
    <name type="scientific">Zobellia amurskyensis</name>
    <dbReference type="NCBI Taxonomy" id="248905"/>
    <lineage>
        <taxon>Bacteria</taxon>
        <taxon>Pseudomonadati</taxon>
        <taxon>Bacteroidota</taxon>
        <taxon>Flavobacteriia</taxon>
        <taxon>Flavobacteriales</taxon>
        <taxon>Flavobacteriaceae</taxon>
        <taxon>Zobellia</taxon>
    </lineage>
</organism>
<accession>A0A7X2ZV04</accession>
<dbReference type="RefSeq" id="WP_155600338.1">
    <property type="nucleotide sequence ID" value="NZ_RCNR01000028.1"/>
</dbReference>
<dbReference type="EMBL" id="RCNR01000028">
    <property type="protein sequence ID" value="MUH36923.1"/>
    <property type="molecule type" value="Genomic_DNA"/>
</dbReference>
<sequence>MKKKYRFFKNWNLLKLYTCELIVVDTTADKGSKSQVRTLYVKTTNALFIYINNKRVSLNTIYKIAPLENNNFITIKIQGIFNSKIIKILCPKLEVNIIKQSFSKAKSLDIRPILTKNIVLNNNRKIWQREMILHKVQKREKLLFTKPFKFIPNNQTLKTINNN</sequence>
<evidence type="ECO:0000313" key="2">
    <source>
        <dbReference type="Proteomes" id="UP000540519"/>
    </source>
</evidence>
<comment type="caution">
    <text evidence="1">The sequence shown here is derived from an EMBL/GenBank/DDBJ whole genome shotgun (WGS) entry which is preliminary data.</text>
</comment>
<protein>
    <submittedName>
        <fullName evidence="1">Uncharacterized protein</fullName>
    </submittedName>
</protein>
<evidence type="ECO:0000313" key="1">
    <source>
        <dbReference type="EMBL" id="MUH36923.1"/>
    </source>
</evidence>
<dbReference type="OrthoDB" id="9844412at2"/>
<name>A0A7X2ZV04_9FLAO</name>
<proteinExistence type="predicted"/>
<dbReference type="Proteomes" id="UP000540519">
    <property type="component" value="Unassembled WGS sequence"/>
</dbReference>
<reference evidence="1 2" key="1">
    <citation type="journal article" date="2019" name="Mar. Drugs">
        <title>Comparative Genomics and CAZyme Genome Repertoires of Marine Zobellia amurskyensis KMM 3526(T) and Zobellia laminariae KMM 3676(T).</title>
        <authorList>
            <person name="Chernysheva N."/>
            <person name="Bystritskaya E."/>
            <person name="Stenkova A."/>
            <person name="Golovkin I."/>
            <person name="Nedashkovskaya O."/>
            <person name="Isaeva M."/>
        </authorList>
    </citation>
    <scope>NUCLEOTIDE SEQUENCE [LARGE SCALE GENOMIC DNA]</scope>
    <source>
        <strain evidence="1 2">KMM 3526</strain>
    </source>
</reference>
<keyword evidence="2" id="KW-1185">Reference proteome</keyword>